<dbReference type="OrthoDB" id="1304696at2759"/>
<reference evidence="2" key="1">
    <citation type="submission" date="2022-07" db="EMBL/GenBank/DDBJ databases">
        <authorList>
            <person name="Macas J."/>
            <person name="Novak P."/>
            <person name="Neumann P."/>
        </authorList>
    </citation>
    <scope>NUCLEOTIDE SEQUENCE</scope>
</reference>
<dbReference type="Proteomes" id="UP001152484">
    <property type="component" value="Unassembled WGS sequence"/>
</dbReference>
<sequence length="101" mass="11534">MIFEGAVTFFIEVMLLQKLCPDGYHQMPQRRLESPGGAKSSDEQCLYCRRLCAKKPDPKIRRNAAPRRKQCPAPEPYSPTPREPQIGGKSLIAVDKRRYES</sequence>
<dbReference type="EMBL" id="CAMAPE010000010">
    <property type="protein sequence ID" value="CAH9076383.1"/>
    <property type="molecule type" value="Genomic_DNA"/>
</dbReference>
<comment type="caution">
    <text evidence="2">The sequence shown here is derived from an EMBL/GenBank/DDBJ whole genome shotgun (WGS) entry which is preliminary data.</text>
</comment>
<feature type="region of interest" description="Disordered" evidence="1">
    <location>
        <begin position="59"/>
        <end position="101"/>
    </location>
</feature>
<proteinExistence type="predicted"/>
<keyword evidence="3" id="KW-1185">Reference proteome</keyword>
<evidence type="ECO:0000313" key="2">
    <source>
        <dbReference type="EMBL" id="CAH9076383.1"/>
    </source>
</evidence>
<evidence type="ECO:0000313" key="3">
    <source>
        <dbReference type="Proteomes" id="UP001152484"/>
    </source>
</evidence>
<gene>
    <name evidence="2" type="ORF">CEURO_LOCUS5810</name>
</gene>
<dbReference type="AlphaFoldDB" id="A0A9P0YUS5"/>
<accession>A0A9P0YUS5</accession>
<organism evidence="2 3">
    <name type="scientific">Cuscuta europaea</name>
    <name type="common">European dodder</name>
    <dbReference type="NCBI Taxonomy" id="41803"/>
    <lineage>
        <taxon>Eukaryota</taxon>
        <taxon>Viridiplantae</taxon>
        <taxon>Streptophyta</taxon>
        <taxon>Embryophyta</taxon>
        <taxon>Tracheophyta</taxon>
        <taxon>Spermatophyta</taxon>
        <taxon>Magnoliopsida</taxon>
        <taxon>eudicotyledons</taxon>
        <taxon>Gunneridae</taxon>
        <taxon>Pentapetalae</taxon>
        <taxon>asterids</taxon>
        <taxon>lamiids</taxon>
        <taxon>Solanales</taxon>
        <taxon>Convolvulaceae</taxon>
        <taxon>Cuscuteae</taxon>
        <taxon>Cuscuta</taxon>
        <taxon>Cuscuta subgen. Cuscuta</taxon>
    </lineage>
</organism>
<protein>
    <submittedName>
        <fullName evidence="2">Uncharacterized protein</fullName>
    </submittedName>
</protein>
<feature type="compositionally biased region" description="Basic residues" evidence="1">
    <location>
        <begin position="61"/>
        <end position="70"/>
    </location>
</feature>
<evidence type="ECO:0000256" key="1">
    <source>
        <dbReference type="SAM" id="MobiDB-lite"/>
    </source>
</evidence>
<name>A0A9P0YUS5_CUSEU</name>
<feature type="compositionally biased region" description="Pro residues" evidence="1">
    <location>
        <begin position="73"/>
        <end position="82"/>
    </location>
</feature>